<dbReference type="Gene3D" id="3.40.190.290">
    <property type="match status" value="1"/>
</dbReference>
<feature type="domain" description="HTH lysR-type" evidence="5">
    <location>
        <begin position="3"/>
        <end position="60"/>
    </location>
</feature>
<dbReference type="InterPro" id="IPR005119">
    <property type="entry name" value="LysR_subst-bd"/>
</dbReference>
<sequence>MRLTLRQLEVFLAVARERTLTAAAASLFLTKPAVSVALSELEKQCGRTLFDRHRNRLHLNDQGRRLLPMADELLARSQAIERLFDHDTPGGQLQVGASYTIGHQLLPALLNDFRLETGHRDQRVTIANSAAICQALESFELDIGMIEGRIVDERFDVLPWCHDHMRVVASPDHPLARRRRVELSELAEHDWLLREPGSGTREQFMRFIAPGLPQWRLGMEINSAEAIINAASVGLGLTCVSALEVRHALRDGRLVEIPIDLEMTREFSLVLHRDKYRSPLIERFVAFCLARRETMVPGTLV</sequence>
<evidence type="ECO:0000313" key="7">
    <source>
        <dbReference type="Proteomes" id="UP000199046"/>
    </source>
</evidence>
<keyword evidence="2" id="KW-0805">Transcription regulation</keyword>
<evidence type="ECO:0000256" key="4">
    <source>
        <dbReference type="ARBA" id="ARBA00023163"/>
    </source>
</evidence>
<dbReference type="OrthoDB" id="9808620at2"/>
<dbReference type="Pfam" id="PF00126">
    <property type="entry name" value="HTH_1"/>
    <property type="match status" value="1"/>
</dbReference>
<evidence type="ECO:0000256" key="1">
    <source>
        <dbReference type="ARBA" id="ARBA00009437"/>
    </source>
</evidence>
<proteinExistence type="inferred from homology"/>
<dbReference type="GO" id="GO:0003700">
    <property type="term" value="F:DNA-binding transcription factor activity"/>
    <property type="evidence" value="ECO:0007669"/>
    <property type="project" value="InterPro"/>
</dbReference>
<dbReference type="Gene3D" id="1.10.10.10">
    <property type="entry name" value="Winged helix-like DNA-binding domain superfamily/Winged helix DNA-binding domain"/>
    <property type="match status" value="1"/>
</dbReference>
<dbReference type="InterPro" id="IPR036390">
    <property type="entry name" value="WH_DNA-bd_sf"/>
</dbReference>
<dbReference type="GO" id="GO:0000976">
    <property type="term" value="F:transcription cis-regulatory region binding"/>
    <property type="evidence" value="ECO:0007669"/>
    <property type="project" value="TreeGrafter"/>
</dbReference>
<dbReference type="EMBL" id="FOLY01000003">
    <property type="protein sequence ID" value="SFC50236.1"/>
    <property type="molecule type" value="Genomic_DNA"/>
</dbReference>
<dbReference type="STRING" id="402385.SAMN05421848_1677"/>
<dbReference type="SUPFAM" id="SSF46785">
    <property type="entry name" value="Winged helix' DNA-binding domain"/>
    <property type="match status" value="1"/>
</dbReference>
<dbReference type="Proteomes" id="UP000199046">
    <property type="component" value="Unassembled WGS sequence"/>
</dbReference>
<keyword evidence="3 6" id="KW-0238">DNA-binding</keyword>
<protein>
    <submittedName>
        <fullName evidence="6">DNA-binding transcriptional regulator, LysR family</fullName>
    </submittedName>
</protein>
<organism evidence="6 7">
    <name type="scientific">Kushneria avicenniae</name>
    <dbReference type="NCBI Taxonomy" id="402385"/>
    <lineage>
        <taxon>Bacteria</taxon>
        <taxon>Pseudomonadati</taxon>
        <taxon>Pseudomonadota</taxon>
        <taxon>Gammaproteobacteria</taxon>
        <taxon>Oceanospirillales</taxon>
        <taxon>Halomonadaceae</taxon>
        <taxon>Kushneria</taxon>
    </lineage>
</organism>
<dbReference type="AlphaFoldDB" id="A0A1I1JP23"/>
<evidence type="ECO:0000313" key="6">
    <source>
        <dbReference type="EMBL" id="SFC50236.1"/>
    </source>
</evidence>
<dbReference type="PRINTS" id="PR00039">
    <property type="entry name" value="HTHLYSR"/>
</dbReference>
<dbReference type="Pfam" id="PF03466">
    <property type="entry name" value="LysR_substrate"/>
    <property type="match status" value="1"/>
</dbReference>
<keyword evidence="7" id="KW-1185">Reference proteome</keyword>
<dbReference type="PANTHER" id="PTHR30126">
    <property type="entry name" value="HTH-TYPE TRANSCRIPTIONAL REGULATOR"/>
    <property type="match status" value="1"/>
</dbReference>
<dbReference type="InterPro" id="IPR036388">
    <property type="entry name" value="WH-like_DNA-bd_sf"/>
</dbReference>
<accession>A0A1I1JP23</accession>
<evidence type="ECO:0000256" key="2">
    <source>
        <dbReference type="ARBA" id="ARBA00023015"/>
    </source>
</evidence>
<dbReference type="PROSITE" id="PS50931">
    <property type="entry name" value="HTH_LYSR"/>
    <property type="match status" value="1"/>
</dbReference>
<dbReference type="CDD" id="cd08420">
    <property type="entry name" value="PBP2_CysL_like"/>
    <property type="match status" value="1"/>
</dbReference>
<dbReference type="InterPro" id="IPR000847">
    <property type="entry name" value="LysR_HTH_N"/>
</dbReference>
<evidence type="ECO:0000259" key="5">
    <source>
        <dbReference type="PROSITE" id="PS50931"/>
    </source>
</evidence>
<reference evidence="7" key="1">
    <citation type="submission" date="2016-10" db="EMBL/GenBank/DDBJ databases">
        <authorList>
            <person name="Varghese N."/>
            <person name="Submissions S."/>
        </authorList>
    </citation>
    <scope>NUCLEOTIDE SEQUENCE [LARGE SCALE GENOMIC DNA]</scope>
    <source>
        <strain evidence="7">DSM 23439</strain>
    </source>
</reference>
<keyword evidence="4" id="KW-0804">Transcription</keyword>
<dbReference type="PANTHER" id="PTHR30126:SF94">
    <property type="entry name" value="LYSR FAMILY TRANSCRIPTIONAL REGULATOR"/>
    <property type="match status" value="1"/>
</dbReference>
<comment type="similarity">
    <text evidence="1">Belongs to the LysR transcriptional regulatory family.</text>
</comment>
<dbReference type="SUPFAM" id="SSF53850">
    <property type="entry name" value="Periplasmic binding protein-like II"/>
    <property type="match status" value="1"/>
</dbReference>
<name>A0A1I1JP23_9GAMM</name>
<gene>
    <name evidence="6" type="ORF">SAMN05421848_1677</name>
</gene>
<dbReference type="RefSeq" id="WP_090132849.1">
    <property type="nucleotide sequence ID" value="NZ_FOLY01000003.1"/>
</dbReference>
<evidence type="ECO:0000256" key="3">
    <source>
        <dbReference type="ARBA" id="ARBA00023125"/>
    </source>
</evidence>